<dbReference type="EMBL" id="BMRG01000010">
    <property type="protein sequence ID" value="GGP68260.1"/>
    <property type="molecule type" value="Genomic_DNA"/>
</dbReference>
<dbReference type="Gene3D" id="1.10.260.40">
    <property type="entry name" value="lambda repressor-like DNA-binding domains"/>
    <property type="match status" value="1"/>
</dbReference>
<keyword evidence="3" id="KW-1185">Reference proteome</keyword>
<reference evidence="2" key="1">
    <citation type="journal article" date="2014" name="Int. J. Syst. Evol. Microbiol.">
        <title>Complete genome sequence of Corynebacterium casei LMG S-19264T (=DSM 44701T), isolated from a smear-ripened cheese.</title>
        <authorList>
            <consortium name="US DOE Joint Genome Institute (JGI-PGF)"/>
            <person name="Walter F."/>
            <person name="Albersmeier A."/>
            <person name="Kalinowski J."/>
            <person name="Ruckert C."/>
        </authorList>
    </citation>
    <scope>NUCLEOTIDE SEQUENCE</scope>
    <source>
        <strain evidence="2">JCM 3313</strain>
    </source>
</reference>
<feature type="domain" description="HTH cro/C1-type" evidence="1">
    <location>
        <begin position="34"/>
        <end position="81"/>
    </location>
</feature>
<dbReference type="CDD" id="cd00093">
    <property type="entry name" value="HTH_XRE"/>
    <property type="match status" value="1"/>
</dbReference>
<name>A0A918APS9_9PSEU</name>
<dbReference type="InterPro" id="IPR010982">
    <property type="entry name" value="Lambda_DNA-bd_dom_sf"/>
</dbReference>
<evidence type="ECO:0000259" key="1">
    <source>
        <dbReference type="PROSITE" id="PS50943"/>
    </source>
</evidence>
<evidence type="ECO:0000313" key="2">
    <source>
        <dbReference type="EMBL" id="GGP68260.1"/>
    </source>
</evidence>
<protein>
    <submittedName>
        <fullName evidence="2">Transcriptional regulator</fullName>
    </submittedName>
</protein>
<dbReference type="PANTHER" id="PTHR35010:SF2">
    <property type="entry name" value="BLL4672 PROTEIN"/>
    <property type="match status" value="1"/>
</dbReference>
<dbReference type="GO" id="GO:0003677">
    <property type="term" value="F:DNA binding"/>
    <property type="evidence" value="ECO:0007669"/>
    <property type="project" value="InterPro"/>
</dbReference>
<accession>A0A918APS9</accession>
<evidence type="ECO:0000313" key="3">
    <source>
        <dbReference type="Proteomes" id="UP000639606"/>
    </source>
</evidence>
<dbReference type="SMART" id="SM00530">
    <property type="entry name" value="HTH_XRE"/>
    <property type="match status" value="1"/>
</dbReference>
<dbReference type="PANTHER" id="PTHR35010">
    <property type="entry name" value="BLL4672 PROTEIN-RELATED"/>
    <property type="match status" value="1"/>
</dbReference>
<dbReference type="Proteomes" id="UP000639606">
    <property type="component" value="Unassembled WGS sequence"/>
</dbReference>
<dbReference type="Gene3D" id="3.30.450.180">
    <property type="match status" value="1"/>
</dbReference>
<dbReference type="Pfam" id="PF17765">
    <property type="entry name" value="MLTR_LBD"/>
    <property type="match status" value="1"/>
</dbReference>
<gene>
    <name evidence="2" type="ORF">GCM10010185_46360</name>
</gene>
<dbReference type="PROSITE" id="PS50943">
    <property type="entry name" value="HTH_CROC1"/>
    <property type="match status" value="1"/>
</dbReference>
<reference evidence="2" key="2">
    <citation type="submission" date="2020-09" db="EMBL/GenBank/DDBJ databases">
        <authorList>
            <person name="Sun Q."/>
            <person name="Ohkuma M."/>
        </authorList>
    </citation>
    <scope>NUCLEOTIDE SEQUENCE</scope>
    <source>
        <strain evidence="2">JCM 3313</strain>
    </source>
</reference>
<dbReference type="SUPFAM" id="SSF47413">
    <property type="entry name" value="lambda repressor-like DNA-binding domains"/>
    <property type="match status" value="1"/>
</dbReference>
<dbReference type="InterPro" id="IPR041413">
    <property type="entry name" value="MLTR_LBD"/>
</dbReference>
<comment type="caution">
    <text evidence="2">The sequence shown here is derived from an EMBL/GenBank/DDBJ whole genome shotgun (WGS) entry which is preliminary data.</text>
</comment>
<dbReference type="AlphaFoldDB" id="A0A918APS9"/>
<dbReference type="RefSeq" id="WP_189225405.1">
    <property type="nucleotide sequence ID" value="NZ_BMRG01000010.1"/>
</dbReference>
<dbReference type="InterPro" id="IPR001387">
    <property type="entry name" value="Cro/C1-type_HTH"/>
</dbReference>
<organism evidence="2 3">
    <name type="scientific">Saccharothrix coeruleofusca</name>
    <dbReference type="NCBI Taxonomy" id="33919"/>
    <lineage>
        <taxon>Bacteria</taxon>
        <taxon>Bacillati</taxon>
        <taxon>Actinomycetota</taxon>
        <taxon>Actinomycetes</taxon>
        <taxon>Pseudonocardiales</taxon>
        <taxon>Pseudonocardiaceae</taxon>
        <taxon>Saccharothrix</taxon>
    </lineage>
</organism>
<sequence length="285" mass="31078">MDDEGLGAFLRARRAAARPHPAALTGSGYRRVSGLRREEVAVLAGLSADYYTRLEQGRERHPSEQVLDALARALDLDADARAHAYRLANRTAPGTPAAGGGRIGPELPGLLEMWLTTPAYVINRTLDVVAENELGRALHSGFAETGNLARMTFLDPAGRDFYADWEVMAHSATGHLRLAQGHDPREPRLLELLDELTTGSTAFRDLWQRHDVRGKTGESKRFRHPDVGLLTLDYQTFDVRGSSGLLLVVYHAPADSPSADALGLLGSLAASRDRRGESSAVPRER</sequence>
<proteinExistence type="predicted"/>
<dbReference type="Pfam" id="PF13560">
    <property type="entry name" value="HTH_31"/>
    <property type="match status" value="1"/>
</dbReference>